<dbReference type="GO" id="GO:0016787">
    <property type="term" value="F:hydrolase activity"/>
    <property type="evidence" value="ECO:0007669"/>
    <property type="project" value="InterPro"/>
</dbReference>
<evidence type="ECO:0000259" key="4">
    <source>
        <dbReference type="SMART" id="SM00156"/>
    </source>
</evidence>
<evidence type="ECO:0000256" key="3">
    <source>
        <dbReference type="ARBA" id="ARBA00023211"/>
    </source>
</evidence>
<dbReference type="PANTHER" id="PTHR45668">
    <property type="entry name" value="SERINE/THREONINE-PROTEIN PHOSPHATASE 5-RELATED"/>
    <property type="match status" value="1"/>
</dbReference>
<evidence type="ECO:0000256" key="2">
    <source>
        <dbReference type="ARBA" id="ARBA00022723"/>
    </source>
</evidence>
<reference evidence="6 7" key="2">
    <citation type="submission" date="2024-07" db="EMBL/GenBank/DDBJ databases">
        <authorList>
            <person name="Akdeniz Z."/>
        </authorList>
    </citation>
    <scope>NUCLEOTIDE SEQUENCE [LARGE SCALE GENOMIC DNA]</scope>
</reference>
<evidence type="ECO:0000313" key="7">
    <source>
        <dbReference type="Proteomes" id="UP001642409"/>
    </source>
</evidence>
<dbReference type="AlphaFoldDB" id="A0AA86U1W6"/>
<sequence>MQEFYSQWDHVVKKVTQFDLSFPEESLETNFNKLLNHEIPSMEQFLHVCQLATKYFRQFENVVDVEIKPDDKLVLLGDLHGCFETLIKLFVGDYKNLKHDRLHLSQTEKVGFPSRKENVQISTDLSEIGKEVCGECNISVVEPVIKNYFYFNKAFEKDIKKNNQCNCKISAPNTDIFEPSQNIQISVCNQATQTDEMRCILEPFQQLYQPIQKEINQSEFNFNEAAKPVDESLLSNLKADNILKIENTPYRQLFLFNGDYVDRGGSSFQTLFYLLYMCICGRHVYLNRGNHEQDDQALSMSRVGPMVYELKLKFPQCDLSIIKPILSDLFASIPICTKFQKLLTTHAGTPDTDQVYYLNDLLIENRFRQKNFFWDPTCKENYWHSFVWSYKRNRNTADFMLRNDISILHLGHTPRMARQRRLFKQEYCQYSQLLTYTQQNSDNRSNIKDNDKVVIETFSSPSNFGDMYATIVQANDQGVLNMNDLEWKYLLIGSSCNDFLLGPKE</sequence>
<dbReference type="EMBL" id="CAXDID020000156">
    <property type="protein sequence ID" value="CAL6043179.1"/>
    <property type="molecule type" value="Genomic_DNA"/>
</dbReference>
<evidence type="ECO:0000256" key="1">
    <source>
        <dbReference type="ARBA" id="ARBA00001936"/>
    </source>
</evidence>
<dbReference type="InterPro" id="IPR029052">
    <property type="entry name" value="Metallo-depent_PP-like"/>
</dbReference>
<dbReference type="Gene3D" id="3.60.21.10">
    <property type="match status" value="2"/>
</dbReference>
<dbReference type="InterPro" id="IPR004843">
    <property type="entry name" value="Calcineurin-like_PHP"/>
</dbReference>
<keyword evidence="2" id="KW-0479">Metal-binding</keyword>
<dbReference type="EMBL" id="CATOUU010000594">
    <property type="protein sequence ID" value="CAI9935097.1"/>
    <property type="molecule type" value="Genomic_DNA"/>
</dbReference>
<accession>A0AA86U1W6</accession>
<dbReference type="GO" id="GO:0046872">
    <property type="term" value="F:metal ion binding"/>
    <property type="evidence" value="ECO:0007669"/>
    <property type="project" value="UniProtKB-KW"/>
</dbReference>
<name>A0AA86U1W6_9EUKA</name>
<comment type="cofactor">
    <cofactor evidence="1">
        <name>Mn(2+)</name>
        <dbReference type="ChEBI" id="CHEBI:29035"/>
    </cofactor>
</comment>
<feature type="domain" description="Serine/threonine specific protein phosphatases" evidence="4">
    <location>
        <begin position="40"/>
        <end position="489"/>
    </location>
</feature>
<dbReference type="InterPro" id="IPR006186">
    <property type="entry name" value="Ser/Thr-sp_prot-phosphatase"/>
</dbReference>
<dbReference type="Pfam" id="PF00149">
    <property type="entry name" value="Metallophos"/>
    <property type="match status" value="1"/>
</dbReference>
<reference evidence="5" key="1">
    <citation type="submission" date="2023-06" db="EMBL/GenBank/DDBJ databases">
        <authorList>
            <person name="Kurt Z."/>
        </authorList>
    </citation>
    <scope>NUCLEOTIDE SEQUENCE</scope>
</reference>
<dbReference type="Proteomes" id="UP001642409">
    <property type="component" value="Unassembled WGS sequence"/>
</dbReference>
<proteinExistence type="predicted"/>
<organism evidence="5">
    <name type="scientific">Hexamita inflata</name>
    <dbReference type="NCBI Taxonomy" id="28002"/>
    <lineage>
        <taxon>Eukaryota</taxon>
        <taxon>Metamonada</taxon>
        <taxon>Diplomonadida</taxon>
        <taxon>Hexamitidae</taxon>
        <taxon>Hexamitinae</taxon>
        <taxon>Hexamita</taxon>
    </lineage>
</organism>
<evidence type="ECO:0000313" key="5">
    <source>
        <dbReference type="EMBL" id="CAI9935097.1"/>
    </source>
</evidence>
<evidence type="ECO:0000313" key="6">
    <source>
        <dbReference type="EMBL" id="CAL6043179.1"/>
    </source>
</evidence>
<gene>
    <name evidence="5" type="ORF">HINF_LOCUS22742</name>
    <name evidence="6" type="ORF">HINF_LOCUS39948</name>
</gene>
<keyword evidence="7" id="KW-1185">Reference proteome</keyword>
<dbReference type="PANTHER" id="PTHR45668:SF5">
    <property type="entry name" value="SERINE_THREONINE-PROTEIN PHOSPHATASE 5"/>
    <property type="match status" value="1"/>
</dbReference>
<dbReference type="SMART" id="SM00156">
    <property type="entry name" value="PP2Ac"/>
    <property type="match status" value="1"/>
</dbReference>
<comment type="caution">
    <text evidence="5">The sequence shown here is derived from an EMBL/GenBank/DDBJ whole genome shotgun (WGS) entry which is preliminary data.</text>
</comment>
<dbReference type="SUPFAM" id="SSF56300">
    <property type="entry name" value="Metallo-dependent phosphatases"/>
    <property type="match status" value="2"/>
</dbReference>
<dbReference type="InterPro" id="IPR051134">
    <property type="entry name" value="PPP_phosphatase"/>
</dbReference>
<protein>
    <submittedName>
        <fullName evidence="5">Serine/threonine-protein phosphatase</fullName>
    </submittedName>
    <submittedName>
        <fullName evidence="6">Serine/threonine-protein_phosphatase</fullName>
    </submittedName>
</protein>
<keyword evidence="3" id="KW-0464">Manganese</keyword>